<feature type="transmembrane region" description="Helical" evidence="1">
    <location>
        <begin position="124"/>
        <end position="145"/>
    </location>
</feature>
<dbReference type="PANTHER" id="PTHR35793">
    <property type="entry name" value="INNER MEMBRANE PROTEIN YJIG"/>
    <property type="match status" value="1"/>
</dbReference>
<reference evidence="3" key="2">
    <citation type="journal article" date="2021" name="PeerJ">
        <title>Extensive microbial diversity within the chicken gut microbiome revealed by metagenomics and culture.</title>
        <authorList>
            <person name="Gilroy R."/>
            <person name="Ravi A."/>
            <person name="Getino M."/>
            <person name="Pursley I."/>
            <person name="Horton D.L."/>
            <person name="Alikhan N.F."/>
            <person name="Baker D."/>
            <person name="Gharbi K."/>
            <person name="Hall N."/>
            <person name="Watson M."/>
            <person name="Adriaenssens E.M."/>
            <person name="Foster-Nyarko E."/>
            <person name="Jarju S."/>
            <person name="Secka A."/>
            <person name="Antonio M."/>
            <person name="Oren A."/>
            <person name="Chaudhuri R.R."/>
            <person name="La Ragione R."/>
            <person name="Hildebrand F."/>
            <person name="Pallen M.J."/>
        </authorList>
    </citation>
    <scope>NUCLEOTIDE SEQUENCE</scope>
    <source>
        <strain evidence="3">CHK152-2994</strain>
    </source>
</reference>
<dbReference type="EMBL" id="DVJO01000173">
    <property type="protein sequence ID" value="HIS83528.1"/>
    <property type="molecule type" value="Genomic_DNA"/>
</dbReference>
<sequence length="177" mass="18987">MFHQFMNIISLWALPAIIILILTLGLIKKVPLYEVFTDGAKEGFKVSVNIIPYLVAIIVGISMFRASGILENFSHIFAPLLKHFKVPADVIPIMLVRSLSGSAALGIFSDIANSAGPDSYATKLAAIMVGSSETTFYVLAVYFGAVGISKLRYALIVGLLADFIGIIAAITVCGLMF</sequence>
<evidence type="ECO:0000313" key="3">
    <source>
        <dbReference type="EMBL" id="HIS83528.1"/>
    </source>
</evidence>
<reference evidence="3" key="1">
    <citation type="submission" date="2020-10" db="EMBL/GenBank/DDBJ databases">
        <authorList>
            <person name="Gilroy R."/>
        </authorList>
    </citation>
    <scope>NUCLEOTIDE SEQUENCE</scope>
    <source>
        <strain evidence="3">CHK152-2994</strain>
    </source>
</reference>
<gene>
    <name evidence="3" type="ORF">IAD41_08000</name>
</gene>
<evidence type="ECO:0000259" key="2">
    <source>
        <dbReference type="Pfam" id="PF07670"/>
    </source>
</evidence>
<dbReference type="AlphaFoldDB" id="A0A9D1K4V9"/>
<comment type="caution">
    <text evidence="3">The sequence shown here is derived from an EMBL/GenBank/DDBJ whole genome shotgun (WGS) entry which is preliminary data.</text>
</comment>
<evidence type="ECO:0000256" key="1">
    <source>
        <dbReference type="SAM" id="Phobius"/>
    </source>
</evidence>
<feature type="transmembrane region" description="Helical" evidence="1">
    <location>
        <begin position="151"/>
        <end position="176"/>
    </location>
</feature>
<protein>
    <submittedName>
        <fullName evidence="3">Spore maturation protein</fullName>
    </submittedName>
</protein>
<keyword evidence="1" id="KW-1133">Transmembrane helix</keyword>
<accession>A0A9D1K4V9</accession>
<organism evidence="3 4">
    <name type="scientific">Candidatus Scatenecus faecavium</name>
    <dbReference type="NCBI Taxonomy" id="2840915"/>
    <lineage>
        <taxon>Bacteria</taxon>
        <taxon>Candidatus Scatenecus</taxon>
    </lineage>
</organism>
<feature type="transmembrane region" description="Helical" evidence="1">
    <location>
        <begin position="6"/>
        <end position="27"/>
    </location>
</feature>
<dbReference type="InterPro" id="IPR052549">
    <property type="entry name" value="SpmB"/>
</dbReference>
<feature type="transmembrane region" description="Helical" evidence="1">
    <location>
        <begin position="90"/>
        <end position="112"/>
    </location>
</feature>
<feature type="domain" description="Nucleoside transporter/FeoB GTPase Gate" evidence="2">
    <location>
        <begin position="48"/>
        <end position="148"/>
    </location>
</feature>
<dbReference type="InterPro" id="IPR011642">
    <property type="entry name" value="Gate_dom"/>
</dbReference>
<keyword evidence="1" id="KW-0472">Membrane</keyword>
<name>A0A9D1K4V9_9BACT</name>
<dbReference type="GO" id="GO:0005886">
    <property type="term" value="C:plasma membrane"/>
    <property type="evidence" value="ECO:0007669"/>
    <property type="project" value="TreeGrafter"/>
</dbReference>
<evidence type="ECO:0000313" key="4">
    <source>
        <dbReference type="Proteomes" id="UP000824139"/>
    </source>
</evidence>
<dbReference type="Proteomes" id="UP000824139">
    <property type="component" value="Unassembled WGS sequence"/>
</dbReference>
<feature type="transmembrane region" description="Helical" evidence="1">
    <location>
        <begin position="48"/>
        <end position="70"/>
    </location>
</feature>
<dbReference type="PANTHER" id="PTHR35793:SF2">
    <property type="entry name" value="INNER MEMBRANE PROTEIN YJIG"/>
    <property type="match status" value="1"/>
</dbReference>
<keyword evidence="1" id="KW-0812">Transmembrane</keyword>
<dbReference type="Pfam" id="PF07670">
    <property type="entry name" value="Gate"/>
    <property type="match status" value="1"/>
</dbReference>
<proteinExistence type="predicted"/>